<feature type="compositionally biased region" description="Basic residues" evidence="7">
    <location>
        <begin position="392"/>
        <end position="403"/>
    </location>
</feature>
<evidence type="ECO:0000256" key="5">
    <source>
        <dbReference type="ARBA" id="ARBA00023136"/>
    </source>
</evidence>
<feature type="compositionally biased region" description="Polar residues" evidence="7">
    <location>
        <begin position="374"/>
        <end position="386"/>
    </location>
</feature>
<feature type="transmembrane region" description="Helical" evidence="8">
    <location>
        <begin position="222"/>
        <end position="241"/>
    </location>
</feature>
<organism evidence="9 10">
    <name type="scientific">Plakobranchus ocellatus</name>
    <dbReference type="NCBI Taxonomy" id="259542"/>
    <lineage>
        <taxon>Eukaryota</taxon>
        <taxon>Metazoa</taxon>
        <taxon>Spiralia</taxon>
        <taxon>Lophotrochozoa</taxon>
        <taxon>Mollusca</taxon>
        <taxon>Gastropoda</taxon>
        <taxon>Heterobranchia</taxon>
        <taxon>Euthyneura</taxon>
        <taxon>Panpulmonata</taxon>
        <taxon>Sacoglossa</taxon>
        <taxon>Placobranchoidea</taxon>
        <taxon>Plakobranchidae</taxon>
        <taxon>Plakobranchus</taxon>
    </lineage>
</organism>
<proteinExistence type="inferred from homology"/>
<gene>
    <name evidence="9" type="ORF">PoB_004987600</name>
</gene>
<evidence type="ECO:0000313" key="9">
    <source>
        <dbReference type="EMBL" id="GFO23371.1"/>
    </source>
</evidence>
<keyword evidence="3 8" id="KW-0812">Transmembrane</keyword>
<keyword evidence="6" id="KW-0325">Glycoprotein</keyword>
<keyword evidence="5 8" id="KW-0472">Membrane</keyword>
<evidence type="ECO:0000256" key="7">
    <source>
        <dbReference type="SAM" id="MobiDB-lite"/>
    </source>
</evidence>
<feature type="compositionally biased region" description="Polar residues" evidence="7">
    <location>
        <begin position="410"/>
        <end position="431"/>
    </location>
</feature>
<accession>A0AAV4BW96</accession>
<dbReference type="AlphaFoldDB" id="A0AAV4BW96"/>
<evidence type="ECO:0000256" key="6">
    <source>
        <dbReference type="ARBA" id="ARBA00023180"/>
    </source>
</evidence>
<evidence type="ECO:0000256" key="3">
    <source>
        <dbReference type="ARBA" id="ARBA00022692"/>
    </source>
</evidence>
<feature type="region of interest" description="Disordered" evidence="7">
    <location>
        <begin position="372"/>
        <end position="486"/>
    </location>
</feature>
<evidence type="ECO:0000313" key="10">
    <source>
        <dbReference type="Proteomes" id="UP000735302"/>
    </source>
</evidence>
<feature type="transmembrane region" description="Helical" evidence="8">
    <location>
        <begin position="57"/>
        <end position="76"/>
    </location>
</feature>
<evidence type="ECO:0000256" key="2">
    <source>
        <dbReference type="ARBA" id="ARBA00009816"/>
    </source>
</evidence>
<dbReference type="InterPro" id="IPR018469">
    <property type="entry name" value="Dual_oxidase_maturation_fac"/>
</dbReference>
<sequence length="486" mass="54482">MVFDAFRENKFPTYYDENKTPWEADILTSGLIFAFVILAFSLLIILPGFKGTEKLFLLIRIVLSLFIGGVIVVTLFTQTWEVAETHTKTKYKAGIGKDVNLTIGVNIGLKGVNITLKGDDNQIPGEKIDYNEHFSWNSPQGRLGFGPYAGRFNQEYRAAQFRGLPLPILWVAEYFTIDGEGIRWGRIYRQAGFYAHIMLWLSFPLWILSNVLFFVLLRFGAYMLVLTGLCMLTANIIWGGYRNYVELAIPFTAEDVLDFSFGPSFWVVLFTGIICVILGVIVFLLDKLYPTHIAIFFGVDVLQDSESLIVEEEEDEPVKDRTSRLADSSGAADQEESSDDDELYVVPEPARPQAAARTNGESNDRARAYLVKVPSQSGISGPSFRSSENRLTKRLQRPRRRAPPPRPGSDQIQSPHLASTSSPKATFSGTQPVVEEEEEEVGEYGNIEARTGSAKQEFGQQRQSVLEQGLDNGTEPNIELKNFQSK</sequence>
<keyword evidence="4 8" id="KW-1133">Transmembrane helix</keyword>
<dbReference type="EMBL" id="BLXT01005511">
    <property type="protein sequence ID" value="GFO23371.1"/>
    <property type="molecule type" value="Genomic_DNA"/>
</dbReference>
<comment type="similarity">
    <text evidence="2">Belongs to the DUOXA family.</text>
</comment>
<dbReference type="PANTHER" id="PTHR31158">
    <property type="entry name" value="DUAL OXIDASE 2"/>
    <property type="match status" value="1"/>
</dbReference>
<dbReference type="PANTHER" id="PTHR31158:SF1">
    <property type="entry name" value="DOXA1 FACTOR-RELATED"/>
    <property type="match status" value="1"/>
</dbReference>
<comment type="subcellular location">
    <subcellularLocation>
        <location evidence="1">Membrane</location>
        <topology evidence="1">Multi-pass membrane protein</topology>
    </subcellularLocation>
</comment>
<evidence type="ECO:0000256" key="8">
    <source>
        <dbReference type="SAM" id="Phobius"/>
    </source>
</evidence>
<feature type="region of interest" description="Disordered" evidence="7">
    <location>
        <begin position="312"/>
        <end position="345"/>
    </location>
</feature>
<feature type="transmembrane region" description="Helical" evidence="8">
    <location>
        <begin position="261"/>
        <end position="285"/>
    </location>
</feature>
<feature type="transmembrane region" description="Helical" evidence="8">
    <location>
        <begin position="193"/>
        <end position="215"/>
    </location>
</feature>
<feature type="transmembrane region" description="Helical" evidence="8">
    <location>
        <begin position="26"/>
        <end position="45"/>
    </location>
</feature>
<protein>
    <submittedName>
        <fullName evidence="9">Dual oxidase maturation factor 1</fullName>
    </submittedName>
</protein>
<feature type="compositionally biased region" description="Acidic residues" evidence="7">
    <location>
        <begin position="333"/>
        <end position="343"/>
    </location>
</feature>
<dbReference type="GO" id="GO:0005789">
    <property type="term" value="C:endoplasmic reticulum membrane"/>
    <property type="evidence" value="ECO:0007669"/>
    <property type="project" value="InterPro"/>
</dbReference>
<dbReference type="GO" id="GO:0015031">
    <property type="term" value="P:protein transport"/>
    <property type="evidence" value="ECO:0007669"/>
    <property type="project" value="InterPro"/>
</dbReference>
<name>A0AAV4BW96_9GAST</name>
<comment type="caution">
    <text evidence="9">The sequence shown here is derived from an EMBL/GenBank/DDBJ whole genome shotgun (WGS) entry which is preliminary data.</text>
</comment>
<keyword evidence="10" id="KW-1185">Reference proteome</keyword>
<evidence type="ECO:0000256" key="1">
    <source>
        <dbReference type="ARBA" id="ARBA00004141"/>
    </source>
</evidence>
<evidence type="ECO:0000256" key="4">
    <source>
        <dbReference type="ARBA" id="ARBA00022989"/>
    </source>
</evidence>
<reference evidence="9 10" key="1">
    <citation type="journal article" date="2021" name="Elife">
        <title>Chloroplast acquisition without the gene transfer in kleptoplastic sea slugs, Plakobranchus ocellatus.</title>
        <authorList>
            <person name="Maeda T."/>
            <person name="Takahashi S."/>
            <person name="Yoshida T."/>
            <person name="Shimamura S."/>
            <person name="Takaki Y."/>
            <person name="Nagai Y."/>
            <person name="Toyoda A."/>
            <person name="Suzuki Y."/>
            <person name="Arimoto A."/>
            <person name="Ishii H."/>
            <person name="Satoh N."/>
            <person name="Nishiyama T."/>
            <person name="Hasebe M."/>
            <person name="Maruyama T."/>
            <person name="Minagawa J."/>
            <person name="Obokata J."/>
            <person name="Shigenobu S."/>
        </authorList>
    </citation>
    <scope>NUCLEOTIDE SEQUENCE [LARGE SCALE GENOMIC DNA]</scope>
</reference>
<dbReference type="Pfam" id="PF10204">
    <property type="entry name" value="DuoxA"/>
    <property type="match status" value="1"/>
</dbReference>
<dbReference type="Proteomes" id="UP000735302">
    <property type="component" value="Unassembled WGS sequence"/>
</dbReference>